<evidence type="ECO:0000256" key="10">
    <source>
        <dbReference type="ARBA" id="ARBA00023136"/>
    </source>
</evidence>
<dbReference type="EMBL" id="OC863633">
    <property type="protein sequence ID" value="CAD7631145.1"/>
    <property type="molecule type" value="Genomic_DNA"/>
</dbReference>
<feature type="transmembrane region" description="Helical" evidence="12">
    <location>
        <begin position="32"/>
        <end position="52"/>
    </location>
</feature>
<dbReference type="PROSITE" id="PS51013">
    <property type="entry name" value="PANNEXIN"/>
    <property type="match status" value="1"/>
</dbReference>
<feature type="transmembrane region" description="Helical" evidence="12">
    <location>
        <begin position="121"/>
        <end position="143"/>
    </location>
</feature>
<evidence type="ECO:0000256" key="12">
    <source>
        <dbReference type="RuleBase" id="RU010713"/>
    </source>
</evidence>
<feature type="transmembrane region" description="Helical" evidence="12">
    <location>
        <begin position="327"/>
        <end position="347"/>
    </location>
</feature>
<keyword evidence="5 12" id="KW-0812">Transmembrane</keyword>
<evidence type="ECO:0000256" key="7">
    <source>
        <dbReference type="ARBA" id="ARBA00022949"/>
    </source>
</evidence>
<feature type="transmembrane region" description="Helical" evidence="12">
    <location>
        <begin position="280"/>
        <end position="307"/>
    </location>
</feature>
<evidence type="ECO:0000256" key="6">
    <source>
        <dbReference type="ARBA" id="ARBA00022868"/>
    </source>
</evidence>
<evidence type="ECO:0000256" key="2">
    <source>
        <dbReference type="ARBA" id="ARBA00004651"/>
    </source>
</evidence>
<evidence type="ECO:0000313" key="14">
    <source>
        <dbReference type="Proteomes" id="UP000759131"/>
    </source>
</evidence>
<evidence type="ECO:0000256" key="9">
    <source>
        <dbReference type="ARBA" id="ARBA00023065"/>
    </source>
</evidence>
<keyword evidence="14" id="KW-1185">Reference proteome</keyword>
<evidence type="ECO:0000256" key="8">
    <source>
        <dbReference type="ARBA" id="ARBA00022989"/>
    </source>
</evidence>
<dbReference type="GO" id="GO:0005886">
    <property type="term" value="C:plasma membrane"/>
    <property type="evidence" value="ECO:0007669"/>
    <property type="project" value="UniProtKB-SubCell"/>
</dbReference>
<reference evidence="13" key="1">
    <citation type="submission" date="2020-11" db="EMBL/GenBank/DDBJ databases">
        <authorList>
            <person name="Tran Van P."/>
        </authorList>
    </citation>
    <scope>NUCLEOTIDE SEQUENCE</scope>
</reference>
<keyword evidence="4" id="KW-1003">Cell membrane</keyword>
<protein>
    <recommendedName>
        <fullName evidence="12">Innexin</fullName>
    </recommendedName>
</protein>
<evidence type="ECO:0000256" key="3">
    <source>
        <dbReference type="ARBA" id="ARBA00022448"/>
    </source>
</evidence>
<dbReference type="PANTHER" id="PTHR11893:SF39">
    <property type="entry name" value="INNEXIN INX1"/>
    <property type="match status" value="1"/>
</dbReference>
<dbReference type="GO" id="GO:0005243">
    <property type="term" value="F:gap junction channel activity"/>
    <property type="evidence" value="ECO:0007669"/>
    <property type="project" value="TreeGrafter"/>
</dbReference>
<comment type="subcellular location">
    <subcellularLocation>
        <location evidence="1">Cell junction</location>
        <location evidence="1">Gap junction</location>
    </subcellularLocation>
    <subcellularLocation>
        <location evidence="2 12">Cell membrane</location>
        <topology evidence="2 12">Multi-pass membrane protein</topology>
    </subcellularLocation>
</comment>
<name>A0A7R9Q4F0_9ACAR</name>
<evidence type="ECO:0000256" key="11">
    <source>
        <dbReference type="ARBA" id="ARBA00023303"/>
    </source>
</evidence>
<keyword evidence="6" id="KW-0303">Gap junction</keyword>
<evidence type="ECO:0000313" key="13">
    <source>
        <dbReference type="EMBL" id="CAD7631145.1"/>
    </source>
</evidence>
<dbReference type="Proteomes" id="UP000759131">
    <property type="component" value="Unassembled WGS sequence"/>
</dbReference>
<dbReference type="AlphaFoldDB" id="A0A7R9Q4F0"/>
<feature type="transmembrane region" description="Helical" evidence="12">
    <location>
        <begin position="190"/>
        <end position="210"/>
    </location>
</feature>
<dbReference type="GO" id="GO:0005921">
    <property type="term" value="C:gap junction"/>
    <property type="evidence" value="ECO:0007669"/>
    <property type="project" value="UniProtKB-SubCell"/>
</dbReference>
<keyword evidence="7" id="KW-0965">Cell junction</keyword>
<dbReference type="PRINTS" id="PR01262">
    <property type="entry name" value="INNEXIN"/>
</dbReference>
<dbReference type="GO" id="GO:0034220">
    <property type="term" value="P:monoatomic ion transmembrane transport"/>
    <property type="evidence" value="ECO:0007669"/>
    <property type="project" value="UniProtKB-KW"/>
</dbReference>
<accession>A0A7R9Q4F0</accession>
<comment type="function">
    <text evidence="12">Structural component of the gap junctions.</text>
</comment>
<dbReference type="InterPro" id="IPR000990">
    <property type="entry name" value="Innexin"/>
</dbReference>
<comment type="caution">
    <text evidence="12">Lacks conserved residue(s) required for the propagation of feature annotation.</text>
</comment>
<sequence>NNWMKIQLAKMLDLFSGLKRIIKRRAVHIDNAVFRLHWLLTSVILIAFSAVITARQYVGQPIDCLIETNQIPDSMINTYCWISQTFLIPSAFNKRVGVEVPHPGVDNSRNLATNDRKYYAYYQWVCFVLFIQGVLFYVPYYLWKVWEGGLMKSITMGMQIAILADEERGYKKKLLIEYLYRHLKLHHYYAFKYFFCEILCLINIIGQMYLTDKFFDGEFMSYGLNVISYTQKEVKQRNDPMVYIFPRMTKCTFHFYGSSGDVQKKDALCLLPLNVVNEKIYIFIWFWFVILSIITFLVIISRLFIFFSVSIRSRILKTRCRFSNSKYLNIICKYGNIGDFFVLYLLAKNIDPIIMQDIVAEIGKRLERNEFITHLSNGDTERINML</sequence>
<keyword evidence="3 12" id="KW-0813">Transport</keyword>
<keyword evidence="8 12" id="KW-1133">Transmembrane helix</keyword>
<gene>
    <name evidence="12" type="primary">inx</name>
    <name evidence="13" type="ORF">OSB1V03_LOCUS11554</name>
</gene>
<dbReference type="EMBL" id="CAJPIZ010009058">
    <property type="protein sequence ID" value="CAG2111575.1"/>
    <property type="molecule type" value="Genomic_DNA"/>
</dbReference>
<comment type="similarity">
    <text evidence="12">Belongs to the pannexin family.</text>
</comment>
<evidence type="ECO:0000256" key="4">
    <source>
        <dbReference type="ARBA" id="ARBA00022475"/>
    </source>
</evidence>
<keyword evidence="10 12" id="KW-0472">Membrane</keyword>
<keyword evidence="9 12" id="KW-0406">Ion transport</keyword>
<evidence type="ECO:0000256" key="5">
    <source>
        <dbReference type="ARBA" id="ARBA00022692"/>
    </source>
</evidence>
<feature type="non-terminal residue" evidence="13">
    <location>
        <position position="1"/>
    </location>
</feature>
<dbReference type="Pfam" id="PF00876">
    <property type="entry name" value="Innexin"/>
    <property type="match status" value="1"/>
</dbReference>
<dbReference type="PANTHER" id="PTHR11893">
    <property type="entry name" value="INNEXIN"/>
    <property type="match status" value="1"/>
</dbReference>
<keyword evidence="11 12" id="KW-0407">Ion channel</keyword>
<evidence type="ECO:0000256" key="1">
    <source>
        <dbReference type="ARBA" id="ARBA00004610"/>
    </source>
</evidence>
<dbReference type="OrthoDB" id="5867527at2759"/>
<proteinExistence type="inferred from homology"/>
<organism evidence="13">
    <name type="scientific">Medioppia subpectinata</name>
    <dbReference type="NCBI Taxonomy" id="1979941"/>
    <lineage>
        <taxon>Eukaryota</taxon>
        <taxon>Metazoa</taxon>
        <taxon>Ecdysozoa</taxon>
        <taxon>Arthropoda</taxon>
        <taxon>Chelicerata</taxon>
        <taxon>Arachnida</taxon>
        <taxon>Acari</taxon>
        <taxon>Acariformes</taxon>
        <taxon>Sarcoptiformes</taxon>
        <taxon>Oribatida</taxon>
        <taxon>Brachypylina</taxon>
        <taxon>Oppioidea</taxon>
        <taxon>Oppiidae</taxon>
        <taxon>Medioppia</taxon>
    </lineage>
</organism>